<dbReference type="AlphaFoldDB" id="A0A139A004"/>
<keyword evidence="2" id="KW-0812">Transmembrane</keyword>
<dbReference type="EMBL" id="KQ965847">
    <property type="protein sequence ID" value="KXS09865.1"/>
    <property type="molecule type" value="Genomic_DNA"/>
</dbReference>
<dbReference type="GO" id="GO:0008610">
    <property type="term" value="P:lipid biosynthetic process"/>
    <property type="evidence" value="ECO:0007669"/>
    <property type="project" value="InterPro"/>
</dbReference>
<evidence type="ECO:0000256" key="3">
    <source>
        <dbReference type="ARBA" id="ARBA00022989"/>
    </source>
</evidence>
<keyword evidence="3" id="KW-1133">Transmembrane helix</keyword>
<proteinExistence type="predicted"/>
<feature type="compositionally biased region" description="Acidic residues" evidence="5">
    <location>
        <begin position="286"/>
        <end position="299"/>
    </location>
</feature>
<feature type="region of interest" description="Disordered" evidence="5">
    <location>
        <begin position="283"/>
        <end position="307"/>
    </location>
</feature>
<reference evidence="7 8" key="1">
    <citation type="journal article" date="2015" name="Genome Biol. Evol.">
        <title>Phylogenomic analyses indicate that early fungi evolved digesting cell walls of algal ancestors of land plants.</title>
        <authorList>
            <person name="Chang Y."/>
            <person name="Wang S."/>
            <person name="Sekimoto S."/>
            <person name="Aerts A.L."/>
            <person name="Choi C."/>
            <person name="Clum A."/>
            <person name="LaButti K.M."/>
            <person name="Lindquist E.A."/>
            <person name="Yee Ngan C."/>
            <person name="Ohm R.A."/>
            <person name="Salamov A.A."/>
            <person name="Grigoriev I.V."/>
            <person name="Spatafora J.W."/>
            <person name="Berbee M.L."/>
        </authorList>
    </citation>
    <scope>NUCLEOTIDE SEQUENCE [LARGE SCALE GENOMIC DNA]</scope>
    <source>
        <strain evidence="7 8">JEL478</strain>
    </source>
</reference>
<feature type="domain" description="Fatty acid hydroxylase" evidence="6">
    <location>
        <begin position="137"/>
        <end position="265"/>
    </location>
</feature>
<dbReference type="GO" id="GO:0005506">
    <property type="term" value="F:iron ion binding"/>
    <property type="evidence" value="ECO:0007669"/>
    <property type="project" value="InterPro"/>
</dbReference>
<gene>
    <name evidence="7" type="ORF">M427DRAFT_74923</name>
</gene>
<dbReference type="InterPro" id="IPR050307">
    <property type="entry name" value="Sterol_Desaturase_Related"/>
</dbReference>
<dbReference type="InterPro" id="IPR006694">
    <property type="entry name" value="Fatty_acid_hydroxylase"/>
</dbReference>
<evidence type="ECO:0000256" key="4">
    <source>
        <dbReference type="ARBA" id="ARBA00023136"/>
    </source>
</evidence>
<evidence type="ECO:0000256" key="1">
    <source>
        <dbReference type="ARBA" id="ARBA00004370"/>
    </source>
</evidence>
<organism evidence="7 8">
    <name type="scientific">Gonapodya prolifera (strain JEL478)</name>
    <name type="common">Monoblepharis prolifera</name>
    <dbReference type="NCBI Taxonomy" id="1344416"/>
    <lineage>
        <taxon>Eukaryota</taxon>
        <taxon>Fungi</taxon>
        <taxon>Fungi incertae sedis</taxon>
        <taxon>Chytridiomycota</taxon>
        <taxon>Chytridiomycota incertae sedis</taxon>
        <taxon>Monoblepharidomycetes</taxon>
        <taxon>Monoblepharidales</taxon>
        <taxon>Gonapodyaceae</taxon>
        <taxon>Gonapodya</taxon>
    </lineage>
</organism>
<evidence type="ECO:0000256" key="5">
    <source>
        <dbReference type="SAM" id="MobiDB-lite"/>
    </source>
</evidence>
<dbReference type="Pfam" id="PF04116">
    <property type="entry name" value="FA_hydroxylase"/>
    <property type="match status" value="1"/>
</dbReference>
<evidence type="ECO:0000313" key="8">
    <source>
        <dbReference type="Proteomes" id="UP000070544"/>
    </source>
</evidence>
<evidence type="ECO:0000259" key="6">
    <source>
        <dbReference type="Pfam" id="PF04116"/>
    </source>
</evidence>
<protein>
    <recommendedName>
        <fullName evidence="6">Fatty acid hydroxylase domain-containing protein</fullName>
    </recommendedName>
</protein>
<keyword evidence="8" id="KW-1185">Reference proteome</keyword>
<accession>A0A139A004</accession>
<keyword evidence="4" id="KW-0472">Membrane</keyword>
<dbReference type="STRING" id="1344416.A0A139A004"/>
<evidence type="ECO:0000256" key="2">
    <source>
        <dbReference type="ARBA" id="ARBA00022692"/>
    </source>
</evidence>
<evidence type="ECO:0000313" key="7">
    <source>
        <dbReference type="EMBL" id="KXS09865.1"/>
    </source>
</evidence>
<dbReference type="PANTHER" id="PTHR11863">
    <property type="entry name" value="STEROL DESATURASE"/>
    <property type="match status" value="1"/>
</dbReference>
<sequence length="307" mass="35880">MAAFLGPLGAAYAALGSTWQNVAGTTYTSIEGTLGKDLAGALTHVLLSQATFYCFFWPMYLFFRWADNTGFLARYKMHPNKWEPQTLNDKVWDGLTSAQAPFRAMGRSFFVYWFFFWGRMDHLAVPSFTTMLLNQCMAYTINDFFFYILHRAEHEVPYLYKYWHKRHHEFKVSNVGATSWNYWQESFGIMVCGNLSSILVGMSLFEYQIWILNGVLNDAHVHCGYNLPWDLMNLVNPPEWHDFHHYKNVGNYSTGFPFWDVLFGTDRHYREYLARNEELAKKGLGEEEPNRDEPIDMDYDVVKGKSE</sequence>
<dbReference type="GO" id="GO:0016491">
    <property type="term" value="F:oxidoreductase activity"/>
    <property type="evidence" value="ECO:0007669"/>
    <property type="project" value="InterPro"/>
</dbReference>
<dbReference type="GO" id="GO:0016020">
    <property type="term" value="C:membrane"/>
    <property type="evidence" value="ECO:0007669"/>
    <property type="project" value="UniProtKB-SubCell"/>
</dbReference>
<name>A0A139A004_GONPJ</name>
<dbReference type="OrthoDB" id="4865518at2759"/>
<dbReference type="Proteomes" id="UP000070544">
    <property type="component" value="Unassembled WGS sequence"/>
</dbReference>
<comment type="subcellular location">
    <subcellularLocation>
        <location evidence="1">Membrane</location>
    </subcellularLocation>
</comment>